<protein>
    <recommendedName>
        <fullName evidence="8">Ribonuclease R</fullName>
        <shortName evidence="8">RNase R</shortName>
        <ecNumber evidence="8">3.1.13.1</ecNumber>
    </recommendedName>
</protein>
<dbReference type="PROSITE" id="PS01175">
    <property type="entry name" value="RIBONUCLEASE_II"/>
    <property type="match status" value="1"/>
</dbReference>
<evidence type="ECO:0000256" key="1">
    <source>
        <dbReference type="ARBA" id="ARBA00001849"/>
    </source>
</evidence>
<feature type="compositionally biased region" description="Basic and acidic residues" evidence="9">
    <location>
        <begin position="740"/>
        <end position="758"/>
    </location>
</feature>
<dbReference type="InterPro" id="IPR011805">
    <property type="entry name" value="RNase_R"/>
</dbReference>
<dbReference type="AlphaFoldDB" id="A0AAJ1BL16"/>
<evidence type="ECO:0000313" key="12">
    <source>
        <dbReference type="Proteomes" id="UP001297581"/>
    </source>
</evidence>
<dbReference type="InterPro" id="IPR003029">
    <property type="entry name" value="S1_domain"/>
</dbReference>
<evidence type="ECO:0000256" key="2">
    <source>
        <dbReference type="ARBA" id="ARBA00004496"/>
    </source>
</evidence>
<evidence type="ECO:0000256" key="9">
    <source>
        <dbReference type="SAM" id="MobiDB-lite"/>
    </source>
</evidence>
<keyword evidence="7 8" id="KW-0694">RNA-binding</keyword>
<feature type="domain" description="S1 motif" evidence="10">
    <location>
        <begin position="644"/>
        <end position="725"/>
    </location>
</feature>
<dbReference type="Pfam" id="PF00575">
    <property type="entry name" value="S1"/>
    <property type="match status" value="1"/>
</dbReference>
<dbReference type="InterPro" id="IPR001900">
    <property type="entry name" value="RNase_II/R"/>
</dbReference>
<dbReference type="HAMAP" id="MF_01895">
    <property type="entry name" value="RNase_R"/>
    <property type="match status" value="1"/>
</dbReference>
<evidence type="ECO:0000256" key="7">
    <source>
        <dbReference type="ARBA" id="ARBA00022884"/>
    </source>
</evidence>
<keyword evidence="3 8" id="KW-0963">Cytoplasm</keyword>
<comment type="catalytic activity">
    <reaction evidence="1 8">
        <text>Exonucleolytic cleavage in the 3'- to 5'-direction to yield nucleoside 5'-phosphates.</text>
        <dbReference type="EC" id="3.1.13.1"/>
    </reaction>
</comment>
<comment type="subcellular location">
    <subcellularLocation>
        <location evidence="2 8">Cytoplasm</location>
    </subcellularLocation>
</comment>
<dbReference type="SMART" id="SM00955">
    <property type="entry name" value="RNB"/>
    <property type="match status" value="1"/>
</dbReference>
<comment type="similarity">
    <text evidence="8">Belongs to the RNR ribonuclease family. RNase R subfamily.</text>
</comment>
<dbReference type="GO" id="GO:0005829">
    <property type="term" value="C:cytosol"/>
    <property type="evidence" value="ECO:0007669"/>
    <property type="project" value="TreeGrafter"/>
</dbReference>
<organism evidence="11 12">
    <name type="scientific">Shewanella zhuhaiensis</name>
    <dbReference type="NCBI Taxonomy" id="2919576"/>
    <lineage>
        <taxon>Bacteria</taxon>
        <taxon>Pseudomonadati</taxon>
        <taxon>Pseudomonadota</taxon>
        <taxon>Gammaproteobacteria</taxon>
        <taxon>Alteromonadales</taxon>
        <taxon>Shewanellaceae</taxon>
        <taxon>Shewanella</taxon>
    </lineage>
</organism>
<dbReference type="GO" id="GO:0008859">
    <property type="term" value="F:exoribonuclease II activity"/>
    <property type="evidence" value="ECO:0007669"/>
    <property type="project" value="UniProtKB-UniRule"/>
</dbReference>
<evidence type="ECO:0000256" key="5">
    <source>
        <dbReference type="ARBA" id="ARBA00022801"/>
    </source>
</evidence>
<dbReference type="Pfam" id="PF08461">
    <property type="entry name" value="WHD_RNase_R"/>
    <property type="match status" value="1"/>
</dbReference>
<dbReference type="NCBIfam" id="TIGR02063">
    <property type="entry name" value="RNase_R"/>
    <property type="match status" value="1"/>
</dbReference>
<dbReference type="NCBIfam" id="TIGR00358">
    <property type="entry name" value="3_prime_RNase"/>
    <property type="match status" value="1"/>
</dbReference>
<keyword evidence="12" id="KW-1185">Reference proteome</keyword>
<dbReference type="InterPro" id="IPR013668">
    <property type="entry name" value="RNase_R_HTH_12"/>
</dbReference>
<evidence type="ECO:0000256" key="6">
    <source>
        <dbReference type="ARBA" id="ARBA00022839"/>
    </source>
</evidence>
<accession>A0AAJ1BL16</accession>
<keyword evidence="4 8" id="KW-0540">Nuclease</keyword>
<dbReference type="GO" id="GO:0006402">
    <property type="term" value="P:mRNA catabolic process"/>
    <property type="evidence" value="ECO:0007669"/>
    <property type="project" value="TreeGrafter"/>
</dbReference>
<feature type="compositionally biased region" description="Basic residues" evidence="9">
    <location>
        <begin position="799"/>
        <end position="808"/>
    </location>
</feature>
<reference evidence="11 12" key="1">
    <citation type="submission" date="2022-02" db="EMBL/GenBank/DDBJ databases">
        <title>The genome sequence of Shewanella sp. 3B26.</title>
        <authorList>
            <person name="Du J."/>
        </authorList>
    </citation>
    <scope>NUCLEOTIDE SEQUENCE [LARGE SCALE GENOMIC DNA]</scope>
    <source>
        <strain evidence="11 12">3B26</strain>
    </source>
</reference>
<dbReference type="Pfam" id="PF17876">
    <property type="entry name" value="CSD2"/>
    <property type="match status" value="1"/>
</dbReference>
<dbReference type="SUPFAM" id="SSF50249">
    <property type="entry name" value="Nucleic acid-binding proteins"/>
    <property type="match status" value="4"/>
</dbReference>
<dbReference type="InterPro" id="IPR050180">
    <property type="entry name" value="RNR_Ribonuclease"/>
</dbReference>
<feature type="region of interest" description="Disordered" evidence="9">
    <location>
        <begin position="721"/>
        <end position="808"/>
    </location>
</feature>
<gene>
    <name evidence="8 11" type="primary">rnr</name>
    <name evidence="11" type="ORF">MJ923_15745</name>
</gene>
<evidence type="ECO:0000256" key="4">
    <source>
        <dbReference type="ARBA" id="ARBA00022722"/>
    </source>
</evidence>
<dbReference type="RefSeq" id="WP_240591899.1">
    <property type="nucleotide sequence ID" value="NZ_JAKUDL010000006.1"/>
</dbReference>
<evidence type="ECO:0000259" key="10">
    <source>
        <dbReference type="PROSITE" id="PS50126"/>
    </source>
</evidence>
<dbReference type="EMBL" id="JAKUDL010000006">
    <property type="protein sequence ID" value="MCH4295757.1"/>
    <property type="molecule type" value="Genomic_DNA"/>
</dbReference>
<dbReference type="NCBIfam" id="NF008648">
    <property type="entry name" value="PRK11642.1"/>
    <property type="match status" value="1"/>
</dbReference>
<keyword evidence="6 8" id="KW-0269">Exonuclease</keyword>
<dbReference type="Gene3D" id="2.40.50.140">
    <property type="entry name" value="Nucleic acid-binding proteins"/>
    <property type="match status" value="2"/>
</dbReference>
<name>A0AAJ1BL16_9GAMM</name>
<evidence type="ECO:0000256" key="3">
    <source>
        <dbReference type="ARBA" id="ARBA00022490"/>
    </source>
</evidence>
<dbReference type="InterPro" id="IPR022966">
    <property type="entry name" value="RNase_II/R_CS"/>
</dbReference>
<sequence>MINDPHFEREQEKYDNPIPSREFILEYLRSQTAPQPRDRIAEALKIHDEERLEALRRRLRAMERDGELVFTRGQCYGLPERMDLMSGTVLGHRDGFGFFRPDNCGDDLFINERDMQLYFHGDKVLAQKAGVDRRGRRDARIVRLLSERSAPLVGRFYVDSGMAFVVADDKRIPHEILIANEDKNGARHGDVVVIELTRRPGRYVRAGGKVTEVLGKQMAPGMEIEIALRNYDLPHQWSSVIEKKLRRIPDYVTDEDKEGRVDLRELPLVTIDGEDARDFDDAVFAERKRGGGWRLWVAIADVSHYVRTDSALDKEARARGNSVYFPSQVIPMLPEKLSNGLCSLNPGVDRLCMVAEMTISAKGALSGYKFYPAVMHSHARFTYTQVAAMLEGGEVKDEHKTLFPHLKVLQELYLCLDEQRAERGAIAFETLETQFIFNEQRKIDRIVPRGRNQAHKIIEECMILANVAAAKFVIKNKGHVLYRVHEKPSEQKLTQFRDFLAERGLTMGGGLEPEPADYQALMAKVEGRPDAELIQVMLLRSMRQAIYTPDNEGHFGLALEAYSHFTSPIRRYPDLVLHRVIRYLLAKEQGEASEKWTADGGYHYQIEELDLLGEECSNTERRADEATRDVSDWLKCEFMQDHVGDSFSGVIASVTSFGLFVRLDELFIDGLVHISSLGSDYFQYDPQRQRLIGENSGQIYQIGDPVAVKVAAVNLDDRQIDLQMEGERPGRKKPGKKPMTARDRANLEGGRTGKDKPGKGGSVRSQLAGGKLGGADGKKRDAKAKDGNKSKKATERKPKAAKRVKRKK</sequence>
<dbReference type="EC" id="3.1.13.1" evidence="8"/>
<evidence type="ECO:0000313" key="11">
    <source>
        <dbReference type="EMBL" id="MCH4295757.1"/>
    </source>
</evidence>
<dbReference type="CDD" id="cd04471">
    <property type="entry name" value="S1_RNase_R"/>
    <property type="match status" value="1"/>
</dbReference>
<dbReference type="InterPro" id="IPR004476">
    <property type="entry name" value="RNase_II/RNase_R"/>
</dbReference>
<dbReference type="GO" id="GO:0003723">
    <property type="term" value="F:RNA binding"/>
    <property type="evidence" value="ECO:0007669"/>
    <property type="project" value="UniProtKB-UniRule"/>
</dbReference>
<dbReference type="InterPro" id="IPR013223">
    <property type="entry name" value="RNase_B_OB_dom"/>
</dbReference>
<feature type="compositionally biased region" description="Basic and acidic residues" evidence="9">
    <location>
        <begin position="776"/>
        <end position="798"/>
    </location>
</feature>
<dbReference type="InterPro" id="IPR011129">
    <property type="entry name" value="CSD"/>
</dbReference>
<comment type="function">
    <text evidence="8">3'-5' exoribonuclease that releases 5'-nucleoside monophosphates and is involved in maturation of structured RNAs.</text>
</comment>
<keyword evidence="5 8" id="KW-0378">Hydrolase</keyword>
<dbReference type="PANTHER" id="PTHR23355:SF9">
    <property type="entry name" value="DIS3-LIKE EXONUCLEASE 2"/>
    <property type="match status" value="1"/>
</dbReference>
<dbReference type="Pfam" id="PF00773">
    <property type="entry name" value="RNB"/>
    <property type="match status" value="1"/>
</dbReference>
<dbReference type="PROSITE" id="PS50126">
    <property type="entry name" value="S1"/>
    <property type="match status" value="1"/>
</dbReference>
<proteinExistence type="inferred from homology"/>
<dbReference type="InterPro" id="IPR040476">
    <property type="entry name" value="CSD2"/>
</dbReference>
<dbReference type="Pfam" id="PF08206">
    <property type="entry name" value="OB_RNB"/>
    <property type="match status" value="1"/>
</dbReference>
<evidence type="ECO:0000256" key="8">
    <source>
        <dbReference type="HAMAP-Rule" id="MF_01895"/>
    </source>
</evidence>
<dbReference type="Proteomes" id="UP001297581">
    <property type="component" value="Unassembled WGS sequence"/>
</dbReference>
<dbReference type="SMART" id="SM00357">
    <property type="entry name" value="CSP"/>
    <property type="match status" value="1"/>
</dbReference>
<dbReference type="PANTHER" id="PTHR23355">
    <property type="entry name" value="RIBONUCLEASE"/>
    <property type="match status" value="1"/>
</dbReference>
<comment type="caution">
    <text evidence="11">The sequence shown here is derived from an EMBL/GenBank/DDBJ whole genome shotgun (WGS) entry which is preliminary data.</text>
</comment>
<dbReference type="InterPro" id="IPR012340">
    <property type="entry name" value="NA-bd_OB-fold"/>
</dbReference>
<dbReference type="SMART" id="SM00316">
    <property type="entry name" value="S1"/>
    <property type="match status" value="1"/>
</dbReference>